<dbReference type="InterPro" id="IPR003172">
    <property type="entry name" value="ML_dom"/>
</dbReference>
<evidence type="ECO:0000313" key="2">
    <source>
        <dbReference type="EMBL" id="GGU67788.1"/>
    </source>
</evidence>
<reference evidence="2" key="2">
    <citation type="submission" date="2020-09" db="EMBL/GenBank/DDBJ databases">
        <authorList>
            <person name="Sun Q."/>
            <person name="Ohkuma M."/>
        </authorList>
    </citation>
    <scope>NUCLEOTIDE SEQUENCE</scope>
    <source>
        <strain evidence="2">JCM 4391</strain>
    </source>
</reference>
<proteinExistence type="predicted"/>
<evidence type="ECO:0000313" key="3">
    <source>
        <dbReference type="Proteomes" id="UP000636661"/>
    </source>
</evidence>
<evidence type="ECO:0000259" key="1">
    <source>
        <dbReference type="Pfam" id="PF02221"/>
    </source>
</evidence>
<reference evidence="2" key="1">
    <citation type="journal article" date="2014" name="Int. J. Syst. Evol. Microbiol.">
        <title>Complete genome sequence of Corynebacterium casei LMG S-19264T (=DSM 44701T), isolated from a smear-ripened cheese.</title>
        <authorList>
            <consortium name="US DOE Joint Genome Institute (JGI-PGF)"/>
            <person name="Walter F."/>
            <person name="Albersmeier A."/>
            <person name="Kalinowski J."/>
            <person name="Ruckert C."/>
        </authorList>
    </citation>
    <scope>NUCLEOTIDE SEQUENCE</scope>
    <source>
        <strain evidence="2">JCM 4391</strain>
    </source>
</reference>
<dbReference type="EMBL" id="BMTP01000033">
    <property type="protein sequence ID" value="GGU67788.1"/>
    <property type="molecule type" value="Genomic_DNA"/>
</dbReference>
<accession>A0A918I3V4</accession>
<name>A0A918I3V4_9ACTN</name>
<keyword evidence="3" id="KW-1185">Reference proteome</keyword>
<gene>
    <name evidence="2" type="ORF">GCM10010274_65260</name>
</gene>
<organism evidence="2 3">
    <name type="scientific">Streptomyces lavendofoliae</name>
    <dbReference type="NCBI Taxonomy" id="67314"/>
    <lineage>
        <taxon>Bacteria</taxon>
        <taxon>Bacillati</taxon>
        <taxon>Actinomycetota</taxon>
        <taxon>Actinomycetes</taxon>
        <taxon>Kitasatosporales</taxon>
        <taxon>Streptomycetaceae</taxon>
        <taxon>Streptomyces</taxon>
    </lineage>
</organism>
<dbReference type="Pfam" id="PF02221">
    <property type="entry name" value="E1_DerP2_DerF2"/>
    <property type="match status" value="1"/>
</dbReference>
<dbReference type="Proteomes" id="UP000636661">
    <property type="component" value="Unassembled WGS sequence"/>
</dbReference>
<protein>
    <recommendedName>
        <fullName evidence="1">MD-2-related lipid-recognition domain-containing protein</fullName>
    </recommendedName>
</protein>
<sequence>MLIKGTANEQIENGAYLKVTVKYGLIKLRNETCDLFKKLSDGAASQGNWTLALVQGDASKPIPKGEVQLVSTMKLTERTPKGEFTVSVSGYTVDDYSLLDLQFTFDNR</sequence>
<feature type="domain" description="MD-2-related lipid-recognition" evidence="1">
    <location>
        <begin position="3"/>
        <end position="99"/>
    </location>
</feature>
<dbReference type="AlphaFoldDB" id="A0A918I3V4"/>
<comment type="caution">
    <text evidence="2">The sequence shown here is derived from an EMBL/GenBank/DDBJ whole genome shotgun (WGS) entry which is preliminary data.</text>
</comment>